<dbReference type="AlphaFoldDB" id="A0A9E6UPL5"/>
<dbReference type="HAMAP" id="MF_00486">
    <property type="entry name" value="McH"/>
    <property type="match status" value="1"/>
</dbReference>
<sequence>MTHMTKRPSVGTLSAPLVEALVRDAESLRLGIEKTSTGATIVDGGISVRGGLEAGRRITEICLGGLGQAKFVADSRFPGWTTAIQITTLDPVTACLGSQYAGWSLSEGDFFALGSGPARALWAKEELFGELCYKDEAATAALVLETDKRPPDSLISFIAKECGVSEEKLTLILTPTTSLAGSVQVVGRVLEVALHKAHAIHFPLERIVDGTGVAPVPPPAADFLGGMGRTNDAVLYGGEIALYVEGPEDEAEQLANGLPSSTSKDHGRPFGEIFAGYNFDFYACDAGLFSPAVVTVTALSTGKSFSAGAFEPALVEKSFRGA</sequence>
<evidence type="ECO:0000256" key="9">
    <source>
        <dbReference type="ARBA" id="ARBA00022801"/>
    </source>
</evidence>
<comment type="pathway">
    <text evidence="3 12">One-carbon metabolism; formaldehyde degradation; formate from formaldehyde (H(4)MPT route): step 3/5.</text>
</comment>
<evidence type="ECO:0000256" key="7">
    <source>
        <dbReference type="ARBA" id="ARBA00022490"/>
    </source>
</evidence>
<evidence type="ECO:0000313" key="14">
    <source>
        <dbReference type="Proteomes" id="UP000825701"/>
    </source>
</evidence>
<dbReference type="Pfam" id="PF02289">
    <property type="entry name" value="MCH"/>
    <property type="match status" value="1"/>
</dbReference>
<evidence type="ECO:0000256" key="11">
    <source>
        <dbReference type="ARBA" id="ARBA00048684"/>
    </source>
</evidence>
<evidence type="ECO:0000256" key="6">
    <source>
        <dbReference type="ARBA" id="ARBA00020597"/>
    </source>
</evidence>
<dbReference type="Gene3D" id="3.30.1030.10">
    <property type="entry name" value="Methenyltetrahydromethanopterin Cyclohydrolase, Chain A, domain 2"/>
    <property type="match status" value="1"/>
</dbReference>
<comment type="subcellular location">
    <subcellularLocation>
        <location evidence="2 12">Cytoplasm</location>
    </subcellularLocation>
</comment>
<dbReference type="GO" id="GO:0018759">
    <property type="term" value="F:methenyltetrahydromethanopterin cyclohydrolase activity"/>
    <property type="evidence" value="ECO:0007669"/>
    <property type="project" value="UniProtKB-UniRule"/>
</dbReference>
<dbReference type="SUPFAM" id="SSF56199">
    <property type="entry name" value="Methenyltetrahydromethanopterin cyclohydrolase"/>
    <property type="match status" value="1"/>
</dbReference>
<comment type="similarity">
    <text evidence="4 12">Belongs to the MCH family.</text>
</comment>
<reference evidence="13" key="1">
    <citation type="submission" date="2021-08" db="EMBL/GenBank/DDBJ databases">
        <authorList>
            <person name="Zhang H."/>
            <person name="Xu M."/>
            <person name="Yu Z."/>
            <person name="Yang L."/>
            <person name="Cai Y."/>
        </authorList>
    </citation>
    <scope>NUCLEOTIDE SEQUENCE</scope>
    <source>
        <strain evidence="13">CHL1</strain>
    </source>
</reference>
<keyword evidence="7 12" id="KW-0963">Cytoplasm</keyword>
<keyword evidence="14" id="KW-1185">Reference proteome</keyword>
<evidence type="ECO:0000256" key="4">
    <source>
        <dbReference type="ARBA" id="ARBA00006902"/>
    </source>
</evidence>
<dbReference type="KEGG" id="cmet:K6K41_25475"/>
<dbReference type="InterPro" id="IPR003209">
    <property type="entry name" value="METHMP_CycHdrlase"/>
</dbReference>
<proteinExistence type="inferred from homology"/>
<keyword evidence="9 12" id="KW-0378">Hydrolase</keyword>
<evidence type="ECO:0000256" key="5">
    <source>
        <dbReference type="ARBA" id="ARBA00012765"/>
    </source>
</evidence>
<gene>
    <name evidence="12 13" type="primary">mch</name>
    <name evidence="13" type="ORF">K6K41_25475</name>
</gene>
<dbReference type="GO" id="GO:0046294">
    <property type="term" value="P:formaldehyde catabolic process"/>
    <property type="evidence" value="ECO:0007669"/>
    <property type="project" value="UniProtKB-UniRule"/>
</dbReference>
<dbReference type="EMBL" id="CP081869">
    <property type="protein sequence ID" value="QZO02521.1"/>
    <property type="molecule type" value="Genomic_DNA"/>
</dbReference>
<organism evidence="13 14">
    <name type="scientific">Chenggangzhangella methanolivorans</name>
    <dbReference type="NCBI Taxonomy" id="1437009"/>
    <lineage>
        <taxon>Bacteria</taxon>
        <taxon>Pseudomonadati</taxon>
        <taxon>Pseudomonadota</taxon>
        <taxon>Alphaproteobacteria</taxon>
        <taxon>Hyphomicrobiales</taxon>
        <taxon>Methylopilaceae</taxon>
        <taxon>Chenggangzhangella</taxon>
    </lineage>
</organism>
<dbReference type="CDD" id="cd00545">
    <property type="entry name" value="MCH"/>
    <property type="match status" value="1"/>
</dbReference>
<dbReference type="Proteomes" id="UP000825701">
    <property type="component" value="Chromosome"/>
</dbReference>
<protein>
    <recommendedName>
        <fullName evidence="6 12">Methenyltetrahydromethanopterin cyclohydrolase</fullName>
        <ecNumber evidence="5 12">3.5.4.27</ecNumber>
    </recommendedName>
    <alternativeName>
        <fullName evidence="10 12">Methenyl-H4MPT cyclohydrolase</fullName>
    </alternativeName>
</protein>
<evidence type="ECO:0000256" key="12">
    <source>
        <dbReference type="HAMAP-Rule" id="MF_00486"/>
    </source>
</evidence>
<dbReference type="GO" id="GO:0006730">
    <property type="term" value="P:one-carbon metabolic process"/>
    <property type="evidence" value="ECO:0007669"/>
    <property type="project" value="UniProtKB-UniRule"/>
</dbReference>
<keyword evidence="8 12" id="KW-0554">One-carbon metabolism</keyword>
<dbReference type="GO" id="GO:0005737">
    <property type="term" value="C:cytoplasm"/>
    <property type="evidence" value="ECO:0007669"/>
    <property type="project" value="UniProtKB-SubCell"/>
</dbReference>
<evidence type="ECO:0000256" key="10">
    <source>
        <dbReference type="ARBA" id="ARBA00030468"/>
    </source>
</evidence>
<evidence type="ECO:0000313" key="13">
    <source>
        <dbReference type="EMBL" id="QZO02521.1"/>
    </source>
</evidence>
<accession>A0A9E6UPL5</accession>
<comment type="catalytic activity">
    <reaction evidence="11 12">
        <text>5,10-methenyl-5,6,7,8-tetrahydromethanopterin + H2O = N(5)-formyl-5,6,7,8-tetrahydromethanopterin + H(+)</text>
        <dbReference type="Rhea" id="RHEA:19053"/>
        <dbReference type="ChEBI" id="CHEBI:15377"/>
        <dbReference type="ChEBI" id="CHEBI:15378"/>
        <dbReference type="ChEBI" id="CHEBI:58018"/>
        <dbReference type="ChEBI" id="CHEBI:58337"/>
        <dbReference type="EC" id="3.5.4.27"/>
    </reaction>
</comment>
<evidence type="ECO:0000256" key="1">
    <source>
        <dbReference type="ARBA" id="ARBA00004058"/>
    </source>
</evidence>
<evidence type="ECO:0000256" key="2">
    <source>
        <dbReference type="ARBA" id="ARBA00004496"/>
    </source>
</evidence>
<evidence type="ECO:0000256" key="8">
    <source>
        <dbReference type="ARBA" id="ARBA00022563"/>
    </source>
</evidence>
<dbReference type="Gene3D" id="3.10.340.11">
    <property type="entry name" value="Methenyltetrahydromethanopterin Cyclohydrolase, Chain A, domain 1"/>
    <property type="match status" value="1"/>
</dbReference>
<dbReference type="RefSeq" id="WP_261405838.1">
    <property type="nucleotide sequence ID" value="NZ_CP081869.1"/>
</dbReference>
<dbReference type="NCBIfam" id="TIGR03120">
    <property type="entry name" value="one_C_mch"/>
    <property type="match status" value="1"/>
</dbReference>
<comment type="function">
    <text evidence="1 12">Catalyzes the hydrolysis of methenyl-H(4)MPT(+) to 5-formyl-H(4)MPT.</text>
</comment>
<name>A0A9E6UPL5_9HYPH</name>
<dbReference type="EC" id="3.5.4.27" evidence="5 12"/>
<evidence type="ECO:0000256" key="3">
    <source>
        <dbReference type="ARBA" id="ARBA00005087"/>
    </source>
</evidence>